<dbReference type="Gene3D" id="1.10.10.10">
    <property type="entry name" value="Winged helix-like DNA-binding domain superfamily/Winged helix DNA-binding domain"/>
    <property type="match status" value="1"/>
</dbReference>
<name>A0A511ZAI9_9BACL</name>
<dbReference type="SMART" id="SM00347">
    <property type="entry name" value="HTH_MARR"/>
    <property type="match status" value="1"/>
</dbReference>
<organism evidence="5 6">
    <name type="scientific">Sporosarcina luteola</name>
    <dbReference type="NCBI Taxonomy" id="582850"/>
    <lineage>
        <taxon>Bacteria</taxon>
        <taxon>Bacillati</taxon>
        <taxon>Bacillota</taxon>
        <taxon>Bacilli</taxon>
        <taxon>Bacillales</taxon>
        <taxon>Caryophanaceae</taxon>
        <taxon>Sporosarcina</taxon>
    </lineage>
</organism>
<reference evidence="5 6" key="1">
    <citation type="submission" date="2019-07" db="EMBL/GenBank/DDBJ databases">
        <title>Whole genome shotgun sequence of Sporosarcina luteola NBRC 105378.</title>
        <authorList>
            <person name="Hosoyama A."/>
            <person name="Uohara A."/>
            <person name="Ohji S."/>
            <person name="Ichikawa N."/>
        </authorList>
    </citation>
    <scope>NUCLEOTIDE SEQUENCE [LARGE SCALE GENOMIC DNA]</scope>
    <source>
        <strain evidence="5 6">NBRC 105378</strain>
    </source>
</reference>
<dbReference type="EMBL" id="BJYL01000037">
    <property type="protein sequence ID" value="GEN84476.1"/>
    <property type="molecule type" value="Genomic_DNA"/>
</dbReference>
<dbReference type="InterPro" id="IPR036388">
    <property type="entry name" value="WH-like_DNA-bd_sf"/>
</dbReference>
<sequence>MKKNTRGSLIWLRLSRFTHQSNNLSNDFLKQFDLTTAQFDVLMQISTYEPLTQSELADKVTVTHGGISRMLARLEKEGLIERKQDWKTKTISLTNRGREKLDNAFEAQLEFQSSFFDECLSLEEQKTLYSLMSRVQKNSEKKYLLDR</sequence>
<comment type="caution">
    <text evidence="5">The sequence shown here is derived from an EMBL/GenBank/DDBJ whole genome shotgun (WGS) entry which is preliminary data.</text>
</comment>
<dbReference type="PRINTS" id="PR00598">
    <property type="entry name" value="HTHMARR"/>
</dbReference>
<keyword evidence="2" id="KW-0238">DNA-binding</keyword>
<dbReference type="OrthoDB" id="158803at2"/>
<dbReference type="InterPro" id="IPR000835">
    <property type="entry name" value="HTH_MarR-typ"/>
</dbReference>
<dbReference type="RefSeq" id="WP_147059350.1">
    <property type="nucleotide sequence ID" value="NZ_BJYL01000037.1"/>
</dbReference>
<dbReference type="SUPFAM" id="SSF46785">
    <property type="entry name" value="Winged helix' DNA-binding domain"/>
    <property type="match status" value="1"/>
</dbReference>
<dbReference type="InterPro" id="IPR036390">
    <property type="entry name" value="WH_DNA-bd_sf"/>
</dbReference>
<feature type="domain" description="HTH marR-type" evidence="4">
    <location>
        <begin position="7"/>
        <end position="137"/>
    </location>
</feature>
<evidence type="ECO:0000256" key="2">
    <source>
        <dbReference type="ARBA" id="ARBA00023125"/>
    </source>
</evidence>
<dbReference type="AlphaFoldDB" id="A0A511ZAI9"/>
<protein>
    <submittedName>
        <fullName evidence="5">Putative HTH-type transcriptional regulator</fullName>
    </submittedName>
</protein>
<keyword evidence="6" id="KW-1185">Reference proteome</keyword>
<proteinExistence type="predicted"/>
<evidence type="ECO:0000313" key="6">
    <source>
        <dbReference type="Proteomes" id="UP000321901"/>
    </source>
</evidence>
<evidence type="ECO:0000313" key="5">
    <source>
        <dbReference type="EMBL" id="GEN84476.1"/>
    </source>
</evidence>
<dbReference type="Pfam" id="PF01047">
    <property type="entry name" value="MarR"/>
    <property type="match status" value="1"/>
</dbReference>
<accession>A0A511ZAI9</accession>
<dbReference type="PROSITE" id="PS50995">
    <property type="entry name" value="HTH_MARR_2"/>
    <property type="match status" value="1"/>
</dbReference>
<dbReference type="InterPro" id="IPR011991">
    <property type="entry name" value="ArsR-like_HTH"/>
</dbReference>
<dbReference type="Proteomes" id="UP000321901">
    <property type="component" value="Unassembled WGS sequence"/>
</dbReference>
<keyword evidence="3" id="KW-0804">Transcription</keyword>
<dbReference type="PANTHER" id="PTHR42756">
    <property type="entry name" value="TRANSCRIPTIONAL REGULATOR, MARR"/>
    <property type="match status" value="1"/>
</dbReference>
<evidence type="ECO:0000259" key="4">
    <source>
        <dbReference type="PROSITE" id="PS50995"/>
    </source>
</evidence>
<dbReference type="PANTHER" id="PTHR42756:SF1">
    <property type="entry name" value="TRANSCRIPTIONAL REPRESSOR OF EMRAB OPERON"/>
    <property type="match status" value="1"/>
</dbReference>
<gene>
    <name evidence="5" type="ORF">SLU01_27880</name>
</gene>
<dbReference type="CDD" id="cd00090">
    <property type="entry name" value="HTH_ARSR"/>
    <property type="match status" value="1"/>
</dbReference>
<dbReference type="GO" id="GO:0003677">
    <property type="term" value="F:DNA binding"/>
    <property type="evidence" value="ECO:0007669"/>
    <property type="project" value="UniProtKB-KW"/>
</dbReference>
<dbReference type="GO" id="GO:0003700">
    <property type="term" value="F:DNA-binding transcription factor activity"/>
    <property type="evidence" value="ECO:0007669"/>
    <property type="project" value="InterPro"/>
</dbReference>
<evidence type="ECO:0000256" key="1">
    <source>
        <dbReference type="ARBA" id="ARBA00023015"/>
    </source>
</evidence>
<evidence type="ECO:0000256" key="3">
    <source>
        <dbReference type="ARBA" id="ARBA00023163"/>
    </source>
</evidence>
<keyword evidence="1" id="KW-0805">Transcription regulation</keyword>